<keyword evidence="6" id="KW-1185">Reference proteome</keyword>
<keyword evidence="3" id="KW-0732">Signal</keyword>
<evidence type="ECO:0000313" key="6">
    <source>
        <dbReference type="Proteomes" id="UP001567538"/>
    </source>
</evidence>
<evidence type="ECO:0000313" key="5">
    <source>
        <dbReference type="EMBL" id="KAL1560019.1"/>
    </source>
</evidence>
<feature type="chain" id="PRO_5044785680" evidence="3">
    <location>
        <begin position="26"/>
        <end position="124"/>
    </location>
</feature>
<feature type="domain" description="Cystatin" evidence="4">
    <location>
        <begin position="30"/>
        <end position="122"/>
    </location>
</feature>
<dbReference type="CDD" id="cd00042">
    <property type="entry name" value="CY"/>
    <property type="match status" value="1"/>
</dbReference>
<dbReference type="InterPro" id="IPR046350">
    <property type="entry name" value="Cystatin_sf"/>
</dbReference>
<evidence type="ECO:0000256" key="2">
    <source>
        <dbReference type="ARBA" id="ARBA00022704"/>
    </source>
</evidence>
<dbReference type="SUPFAM" id="SSF54403">
    <property type="entry name" value="Cystatin/monellin"/>
    <property type="match status" value="1"/>
</dbReference>
<dbReference type="GO" id="GO:0004869">
    <property type="term" value="F:cysteine-type endopeptidase inhibitor activity"/>
    <property type="evidence" value="ECO:0007669"/>
    <property type="project" value="UniProtKB-KW"/>
</dbReference>
<dbReference type="EMBL" id="JBEAFC010000004">
    <property type="protein sequence ID" value="KAL1560019.1"/>
    <property type="molecule type" value="Genomic_DNA"/>
</dbReference>
<dbReference type="SMART" id="SM00043">
    <property type="entry name" value="CY"/>
    <property type="match status" value="1"/>
</dbReference>
<evidence type="ECO:0000256" key="1">
    <source>
        <dbReference type="ARBA" id="ARBA00022690"/>
    </source>
</evidence>
<dbReference type="InterPro" id="IPR018073">
    <property type="entry name" value="Prot_inh_cystat_CS"/>
</dbReference>
<evidence type="ECO:0000259" key="4">
    <source>
        <dbReference type="SMART" id="SM00043"/>
    </source>
</evidence>
<comment type="caution">
    <text evidence="5">The sequence shown here is derived from an EMBL/GenBank/DDBJ whole genome shotgun (WGS) entry which is preliminary data.</text>
</comment>
<dbReference type="Pfam" id="PF16845">
    <property type="entry name" value="SQAPI"/>
    <property type="match status" value="1"/>
</dbReference>
<dbReference type="PANTHER" id="PTHR47364:SF2">
    <property type="entry name" value="CYSTEINE PROTEINASE INHIBITOR 5"/>
    <property type="match status" value="1"/>
</dbReference>
<dbReference type="Gene3D" id="3.10.450.10">
    <property type="match status" value="1"/>
</dbReference>
<dbReference type="PANTHER" id="PTHR47364">
    <property type="entry name" value="CYSTEINE PROTEINASE INHIBITOR 5"/>
    <property type="match status" value="1"/>
</dbReference>
<gene>
    <name evidence="5" type="ORF">AAHA92_10288</name>
</gene>
<sequence>MASKSALILLVILSVVAVAVPIVAAASLGPRAGGWKTIANPNAAQVVAIANFAVAEHNKEKKTSLVLVSVKKGESQVVSGMNYRFLISAKQDGATAVPNKIYSAVVYYSPSGSPSLRSFAPIEN</sequence>
<accession>A0ABD1HXK9</accession>
<dbReference type="PROSITE" id="PS00287">
    <property type="entry name" value="CYSTATIN"/>
    <property type="match status" value="1"/>
</dbReference>
<proteinExistence type="predicted"/>
<keyword evidence="2" id="KW-0789">Thiol protease inhibitor</keyword>
<dbReference type="InterPro" id="IPR000010">
    <property type="entry name" value="Cystatin_dom"/>
</dbReference>
<keyword evidence="1" id="KW-0646">Protease inhibitor</keyword>
<organism evidence="5 6">
    <name type="scientific">Salvia divinorum</name>
    <name type="common">Maria pastora</name>
    <name type="synonym">Diviner's sage</name>
    <dbReference type="NCBI Taxonomy" id="28513"/>
    <lineage>
        <taxon>Eukaryota</taxon>
        <taxon>Viridiplantae</taxon>
        <taxon>Streptophyta</taxon>
        <taxon>Embryophyta</taxon>
        <taxon>Tracheophyta</taxon>
        <taxon>Spermatophyta</taxon>
        <taxon>Magnoliopsida</taxon>
        <taxon>eudicotyledons</taxon>
        <taxon>Gunneridae</taxon>
        <taxon>Pentapetalae</taxon>
        <taxon>asterids</taxon>
        <taxon>lamiids</taxon>
        <taxon>Lamiales</taxon>
        <taxon>Lamiaceae</taxon>
        <taxon>Nepetoideae</taxon>
        <taxon>Mentheae</taxon>
        <taxon>Salviinae</taxon>
        <taxon>Salvia</taxon>
        <taxon>Salvia subgen. Calosphace</taxon>
    </lineage>
</organism>
<feature type="signal peptide" evidence="3">
    <location>
        <begin position="1"/>
        <end position="25"/>
    </location>
</feature>
<dbReference type="AlphaFoldDB" id="A0ABD1HXK9"/>
<reference evidence="5 6" key="1">
    <citation type="submission" date="2024-06" db="EMBL/GenBank/DDBJ databases">
        <title>A chromosome level genome sequence of Diviner's sage (Salvia divinorum).</title>
        <authorList>
            <person name="Ford S.A."/>
            <person name="Ro D.-K."/>
            <person name="Ness R.W."/>
            <person name="Phillips M.A."/>
        </authorList>
    </citation>
    <scope>NUCLEOTIDE SEQUENCE [LARGE SCALE GENOMIC DNA]</scope>
    <source>
        <strain evidence="5">SAF-2024a</strain>
        <tissue evidence="5">Leaf</tissue>
    </source>
</reference>
<dbReference type="Proteomes" id="UP001567538">
    <property type="component" value="Unassembled WGS sequence"/>
</dbReference>
<evidence type="ECO:0000256" key="3">
    <source>
        <dbReference type="SAM" id="SignalP"/>
    </source>
</evidence>
<name>A0ABD1HXK9_SALDI</name>
<protein>
    <submittedName>
        <fullName evidence="5">Cysteine proteinase inhibitor 5-like</fullName>
    </submittedName>
</protein>